<protein>
    <submittedName>
        <fullName evidence="4">TetR family transcriptional regulator</fullName>
    </submittedName>
</protein>
<dbReference type="EMBL" id="BLLA01000001">
    <property type="protein sequence ID" value="GFG97348.1"/>
    <property type="molecule type" value="Genomic_DNA"/>
</dbReference>
<dbReference type="InterPro" id="IPR001647">
    <property type="entry name" value="HTH_TetR"/>
</dbReference>
<dbReference type="PRINTS" id="PR00455">
    <property type="entry name" value="HTHTETR"/>
</dbReference>
<dbReference type="PANTHER" id="PTHR43479:SF11">
    <property type="entry name" value="ACREF_ENVCD OPERON REPRESSOR-RELATED"/>
    <property type="match status" value="1"/>
</dbReference>
<dbReference type="RefSeq" id="WP_163711491.1">
    <property type="nucleotide sequence ID" value="NZ_BLLA01000001.1"/>
</dbReference>
<dbReference type="GO" id="GO:0003677">
    <property type="term" value="F:DNA binding"/>
    <property type="evidence" value="ECO:0007669"/>
    <property type="project" value="UniProtKB-UniRule"/>
</dbReference>
<dbReference type="PANTHER" id="PTHR43479">
    <property type="entry name" value="ACREF/ENVCD OPERON REPRESSOR-RELATED"/>
    <property type="match status" value="1"/>
</dbReference>
<dbReference type="PROSITE" id="PS50977">
    <property type="entry name" value="HTH_TETR_2"/>
    <property type="match status" value="1"/>
</dbReference>
<dbReference type="Pfam" id="PF00440">
    <property type="entry name" value="TetR_N"/>
    <property type="match status" value="1"/>
</dbReference>
<organism evidence="4 5">
    <name type="scientific">Mycobacterium timonense</name>
    <dbReference type="NCBI Taxonomy" id="701043"/>
    <lineage>
        <taxon>Bacteria</taxon>
        <taxon>Bacillati</taxon>
        <taxon>Actinomycetota</taxon>
        <taxon>Actinomycetes</taxon>
        <taxon>Mycobacteriales</taxon>
        <taxon>Mycobacteriaceae</taxon>
        <taxon>Mycobacterium</taxon>
        <taxon>Mycobacterium avium complex (MAC)</taxon>
    </lineage>
</organism>
<sequence>MSSRQPLVGRRERTRRALTEAALKRFAAFGVAGTSIADITADVGVAERTFYRHFASKEEVLFADYDDRIDWFRRALEVRPKSESIIKSVRLAVDAFPADYRLVTETARLRASELTQQQIAMHLLRVQGLLASEIEAHLRVTGWGEPADELRAAVVASMISAAVFAAINTWGRRGAGDLAELGPMVEEALTTAEFGVLGAITELSH</sequence>
<feature type="domain" description="HTH tetR-type" evidence="3">
    <location>
        <begin position="12"/>
        <end position="72"/>
    </location>
</feature>
<accession>A0A7I9Z8Z2</accession>
<evidence type="ECO:0000313" key="5">
    <source>
        <dbReference type="Proteomes" id="UP000465301"/>
    </source>
</evidence>
<evidence type="ECO:0000256" key="2">
    <source>
        <dbReference type="PROSITE-ProRule" id="PRU00335"/>
    </source>
</evidence>
<gene>
    <name evidence="4" type="ORF">MTIM_32270</name>
</gene>
<evidence type="ECO:0000259" key="3">
    <source>
        <dbReference type="PROSITE" id="PS50977"/>
    </source>
</evidence>
<dbReference type="Proteomes" id="UP000465301">
    <property type="component" value="Unassembled WGS sequence"/>
</dbReference>
<dbReference type="AlphaFoldDB" id="A0A7I9Z8Z2"/>
<feature type="DNA-binding region" description="H-T-H motif" evidence="2">
    <location>
        <begin position="35"/>
        <end position="54"/>
    </location>
</feature>
<dbReference type="Gene3D" id="1.10.357.10">
    <property type="entry name" value="Tetracycline Repressor, domain 2"/>
    <property type="match status" value="1"/>
</dbReference>
<dbReference type="Gene3D" id="1.10.10.60">
    <property type="entry name" value="Homeodomain-like"/>
    <property type="match status" value="1"/>
</dbReference>
<dbReference type="InterPro" id="IPR023772">
    <property type="entry name" value="DNA-bd_HTH_TetR-type_CS"/>
</dbReference>
<evidence type="ECO:0000313" key="4">
    <source>
        <dbReference type="EMBL" id="GFG97348.1"/>
    </source>
</evidence>
<keyword evidence="1 2" id="KW-0238">DNA-binding</keyword>
<reference evidence="4 5" key="1">
    <citation type="journal article" date="2019" name="Emerg. Microbes Infect.">
        <title>Comprehensive subspecies identification of 175 nontuberculous mycobacteria species based on 7547 genomic profiles.</title>
        <authorList>
            <person name="Matsumoto Y."/>
            <person name="Kinjo T."/>
            <person name="Motooka D."/>
            <person name="Nabeya D."/>
            <person name="Jung N."/>
            <person name="Uechi K."/>
            <person name="Horii T."/>
            <person name="Iida T."/>
            <person name="Fujita J."/>
            <person name="Nakamura S."/>
        </authorList>
    </citation>
    <scope>NUCLEOTIDE SEQUENCE [LARGE SCALE GENOMIC DNA]</scope>
    <source>
        <strain evidence="4 5">JCM 30726</strain>
    </source>
</reference>
<evidence type="ECO:0000256" key="1">
    <source>
        <dbReference type="ARBA" id="ARBA00023125"/>
    </source>
</evidence>
<dbReference type="PROSITE" id="PS01081">
    <property type="entry name" value="HTH_TETR_1"/>
    <property type="match status" value="1"/>
</dbReference>
<comment type="caution">
    <text evidence="4">The sequence shown here is derived from an EMBL/GenBank/DDBJ whole genome shotgun (WGS) entry which is preliminary data.</text>
</comment>
<dbReference type="InterPro" id="IPR050624">
    <property type="entry name" value="HTH-type_Tx_Regulator"/>
</dbReference>
<name>A0A7I9Z8Z2_9MYCO</name>
<dbReference type="SUPFAM" id="SSF46689">
    <property type="entry name" value="Homeodomain-like"/>
    <property type="match status" value="1"/>
</dbReference>
<keyword evidence="5" id="KW-1185">Reference proteome</keyword>
<dbReference type="InterPro" id="IPR009057">
    <property type="entry name" value="Homeodomain-like_sf"/>
</dbReference>
<proteinExistence type="predicted"/>